<evidence type="ECO:0000256" key="4">
    <source>
        <dbReference type="ARBA" id="ARBA00023136"/>
    </source>
</evidence>
<dbReference type="HOGENOM" id="CLU_017709_0_0_1"/>
<evidence type="ECO:0000256" key="1">
    <source>
        <dbReference type="ARBA" id="ARBA00004141"/>
    </source>
</evidence>
<feature type="region of interest" description="Disordered" evidence="5">
    <location>
        <begin position="118"/>
        <end position="154"/>
    </location>
</feature>
<accession>Q0U2I7</accession>
<keyword evidence="3" id="KW-1133">Transmembrane helix</keyword>
<dbReference type="EMBL" id="CH445353">
    <property type="protein sequence ID" value="EAT78671.1"/>
    <property type="molecule type" value="Genomic_DNA"/>
</dbReference>
<dbReference type="OMA" id="FWFFRMR"/>
<comment type="subcellular location">
    <subcellularLocation>
        <location evidence="1">Membrane</location>
        <topology evidence="1">Multi-pass membrane protein</topology>
    </subcellularLocation>
</comment>
<feature type="region of interest" description="Disordered" evidence="5">
    <location>
        <begin position="166"/>
        <end position="189"/>
    </location>
</feature>
<dbReference type="RefSeq" id="XP_001804245.1">
    <property type="nucleotide sequence ID" value="XM_001804193.1"/>
</dbReference>
<feature type="compositionally biased region" description="Polar residues" evidence="5">
    <location>
        <begin position="135"/>
        <end position="148"/>
    </location>
</feature>
<protein>
    <recommendedName>
        <fullName evidence="10">G protein-coupled receptor GPR1 C-terminal domain-containing protein</fullName>
    </recommendedName>
</protein>
<dbReference type="AlphaFoldDB" id="Q0U2I7"/>
<dbReference type="GO" id="GO:0016020">
    <property type="term" value="C:membrane"/>
    <property type="evidence" value="ECO:0007669"/>
    <property type="project" value="UniProtKB-SubCell"/>
</dbReference>
<dbReference type="Pfam" id="PF11710">
    <property type="entry name" value="Git3"/>
    <property type="match status" value="1"/>
</dbReference>
<dbReference type="VEuPathDB" id="FungiDB:JI435_140460"/>
<dbReference type="GeneID" id="5981168"/>
<dbReference type="STRING" id="321614.Q0U2I7"/>
<evidence type="ECO:0000259" key="7">
    <source>
        <dbReference type="Pfam" id="PF11970"/>
    </source>
</evidence>
<evidence type="ECO:0000313" key="9">
    <source>
        <dbReference type="Proteomes" id="UP000001055"/>
    </source>
</evidence>
<dbReference type="InterPro" id="IPR023041">
    <property type="entry name" value="Glucose_rcpt_Git3-like_N"/>
</dbReference>
<name>Q0U2I7_PHANO</name>
<dbReference type="PANTHER" id="PTHR23112:SF37">
    <property type="entry name" value="G PROTEIN-COUPLED RECEPTOR GPR1"/>
    <property type="match status" value="1"/>
</dbReference>
<dbReference type="eggNOG" id="ENOG502QU8E">
    <property type="taxonomic scope" value="Eukaryota"/>
</dbReference>
<feature type="domain" description="Glucose receptor Git3-like N-terminal" evidence="6">
    <location>
        <begin position="7"/>
        <end position="98"/>
    </location>
</feature>
<evidence type="ECO:0000256" key="2">
    <source>
        <dbReference type="ARBA" id="ARBA00022692"/>
    </source>
</evidence>
<dbReference type="KEGG" id="pno:SNOG_14046"/>
<proteinExistence type="predicted"/>
<feature type="domain" description="G protein-coupled receptor GPR1/2/3 C-terminal" evidence="7">
    <location>
        <begin position="261"/>
        <end position="335"/>
    </location>
</feature>
<reference evidence="9" key="1">
    <citation type="journal article" date="2007" name="Plant Cell">
        <title>Dothideomycete-plant interactions illuminated by genome sequencing and EST analysis of the wheat pathogen Stagonospora nodorum.</title>
        <authorList>
            <person name="Hane J.K."/>
            <person name="Lowe R.G."/>
            <person name="Solomon P.S."/>
            <person name="Tan K.C."/>
            <person name="Schoch C.L."/>
            <person name="Spatafora J.W."/>
            <person name="Crous P.W."/>
            <person name="Kodira C."/>
            <person name="Birren B.W."/>
            <person name="Galagan J.E."/>
            <person name="Torriani S.F."/>
            <person name="McDonald B.A."/>
            <person name="Oliver R.P."/>
        </authorList>
    </citation>
    <scope>NUCLEOTIDE SEQUENCE [LARGE SCALE GENOMIC DNA]</scope>
    <source>
        <strain evidence="9">SN15 / ATCC MYA-4574 / FGSC 10173</strain>
    </source>
</reference>
<feature type="region of interest" description="Disordered" evidence="5">
    <location>
        <begin position="214"/>
        <end position="233"/>
    </location>
</feature>
<sequence>MALRRVIFRPAGRGNSDGLYDYRSYIFSGAFLLPGMMAALAFLNPGPAYESLGAYCQLPIRPFWYRLALAWIPRYCVAIIILSLAGAIYAYVGCEFRSYASISQSSMTPVTTAPGLSLIDGKPATPTAPGESLRRTTSAPLDFTSSGASHRRGSAVAFGPTTYAPAQQTTAHAPSTQSLPGSSTLHPPKRTASVRPGLFVIPSGYAVQPPSSTLDLEGPLSPHTQSTVDPMSTIVPATPVTTTYSRHRSSSSTPGQRHLARQRRRIHRQLRLMFIYPIAYILMWIMPFVHHSMNYSDRYANHPLWFIRVGQAICLTSMGFVDCLIFSIREKPWRNISTSDGTIWGSLAVWRTPRSSVSTANSEETGYGNDSRQRSMTESGVSRVKRVRNSVRTSASDDQTRLASEQARKRLELEKDERLVALTKRMERGSEVLPIVEEKEKEIEKTVG</sequence>
<evidence type="ECO:0008006" key="10">
    <source>
        <dbReference type="Google" id="ProtNLM"/>
    </source>
</evidence>
<evidence type="ECO:0000256" key="5">
    <source>
        <dbReference type="SAM" id="MobiDB-lite"/>
    </source>
</evidence>
<dbReference type="PANTHER" id="PTHR23112">
    <property type="entry name" value="G PROTEIN-COUPLED RECEPTOR 157-RELATED"/>
    <property type="match status" value="1"/>
</dbReference>
<organism evidence="8 9">
    <name type="scientific">Phaeosphaeria nodorum (strain SN15 / ATCC MYA-4574 / FGSC 10173)</name>
    <name type="common">Glume blotch fungus</name>
    <name type="synonym">Parastagonospora nodorum</name>
    <dbReference type="NCBI Taxonomy" id="321614"/>
    <lineage>
        <taxon>Eukaryota</taxon>
        <taxon>Fungi</taxon>
        <taxon>Dikarya</taxon>
        <taxon>Ascomycota</taxon>
        <taxon>Pezizomycotina</taxon>
        <taxon>Dothideomycetes</taxon>
        <taxon>Pleosporomycetidae</taxon>
        <taxon>Pleosporales</taxon>
        <taxon>Pleosporineae</taxon>
        <taxon>Phaeosphaeriaceae</taxon>
        <taxon>Parastagonospora</taxon>
    </lineage>
</organism>
<keyword evidence="4" id="KW-0472">Membrane</keyword>
<dbReference type="GO" id="GO:0007165">
    <property type="term" value="P:signal transduction"/>
    <property type="evidence" value="ECO:0007669"/>
    <property type="project" value="UniProtKB-ARBA"/>
</dbReference>
<dbReference type="Pfam" id="PF11970">
    <property type="entry name" value="GPR_Gpa2_C"/>
    <property type="match status" value="1"/>
</dbReference>
<evidence type="ECO:0000313" key="8">
    <source>
        <dbReference type="EMBL" id="EAT78671.1"/>
    </source>
</evidence>
<dbReference type="Proteomes" id="UP000001055">
    <property type="component" value="Unassembled WGS sequence"/>
</dbReference>
<gene>
    <name evidence="8" type="ORF">SNOG_14046</name>
</gene>
<dbReference type="InterPro" id="IPR022596">
    <property type="entry name" value="GPR1/2/3_C"/>
</dbReference>
<dbReference type="InParanoid" id="Q0U2I7"/>
<feature type="compositionally biased region" description="Low complexity" evidence="5">
    <location>
        <begin position="166"/>
        <end position="177"/>
    </location>
</feature>
<feature type="compositionally biased region" description="Polar residues" evidence="5">
    <location>
        <begin position="358"/>
        <end position="378"/>
    </location>
</feature>
<keyword evidence="2" id="KW-0812">Transmembrane</keyword>
<feature type="region of interest" description="Disordered" evidence="5">
    <location>
        <begin position="358"/>
        <end position="404"/>
    </location>
</feature>
<evidence type="ECO:0000256" key="3">
    <source>
        <dbReference type="ARBA" id="ARBA00022989"/>
    </source>
</evidence>
<evidence type="ECO:0000259" key="6">
    <source>
        <dbReference type="Pfam" id="PF11710"/>
    </source>
</evidence>